<dbReference type="SUPFAM" id="SSF48484">
    <property type="entry name" value="Lipoxigenase"/>
    <property type="match status" value="1"/>
</dbReference>
<dbReference type="PRINTS" id="PR00468">
    <property type="entry name" value="PLTLPOXGNASE"/>
</dbReference>
<reference evidence="19 21" key="2">
    <citation type="journal article" date="2008" name="Science">
        <title>The Physcomitrella genome reveals evolutionary insights into the conquest of land by plants.</title>
        <authorList>
            <person name="Rensing S."/>
            <person name="Lang D."/>
            <person name="Zimmer A."/>
            <person name="Terry A."/>
            <person name="Salamov A."/>
            <person name="Shapiro H."/>
            <person name="Nishiyama T."/>
            <person name="Perroud P.-F."/>
            <person name="Lindquist E."/>
            <person name="Kamisugi Y."/>
            <person name="Tanahashi T."/>
            <person name="Sakakibara K."/>
            <person name="Fujita T."/>
            <person name="Oishi K."/>
            <person name="Shin-I T."/>
            <person name="Kuroki Y."/>
            <person name="Toyoda A."/>
            <person name="Suzuki Y."/>
            <person name="Hashimoto A."/>
            <person name="Yamaguchi K."/>
            <person name="Sugano A."/>
            <person name="Kohara Y."/>
            <person name="Fujiyama A."/>
            <person name="Anterola A."/>
            <person name="Aoki S."/>
            <person name="Ashton N."/>
            <person name="Barbazuk W.B."/>
            <person name="Barker E."/>
            <person name="Bennetzen J."/>
            <person name="Bezanilla M."/>
            <person name="Blankenship R."/>
            <person name="Cho S.H."/>
            <person name="Dutcher S."/>
            <person name="Estelle M."/>
            <person name="Fawcett J.A."/>
            <person name="Gundlach H."/>
            <person name="Hanada K."/>
            <person name="Heyl A."/>
            <person name="Hicks K.A."/>
            <person name="Hugh J."/>
            <person name="Lohr M."/>
            <person name="Mayer K."/>
            <person name="Melkozernov A."/>
            <person name="Murata T."/>
            <person name="Nelson D."/>
            <person name="Pils B."/>
            <person name="Prigge M."/>
            <person name="Reiss B."/>
            <person name="Renner T."/>
            <person name="Rombauts S."/>
            <person name="Rushton P."/>
            <person name="Sanderfoot A."/>
            <person name="Schween G."/>
            <person name="Shiu S.-H."/>
            <person name="Stueber K."/>
            <person name="Theodoulou F.L."/>
            <person name="Tu H."/>
            <person name="Van de Peer Y."/>
            <person name="Verrier P.J."/>
            <person name="Waters E."/>
            <person name="Wood A."/>
            <person name="Yang L."/>
            <person name="Cove D."/>
            <person name="Cuming A."/>
            <person name="Hasebe M."/>
            <person name="Lucas S."/>
            <person name="Mishler D.B."/>
            <person name="Reski R."/>
            <person name="Grigoriev I."/>
            <person name="Quatrano R.S."/>
            <person name="Boore J.L."/>
        </authorList>
    </citation>
    <scope>NUCLEOTIDE SEQUENCE [LARGE SCALE GENOMIC DNA]</scope>
    <source>
        <strain evidence="20 21">cv. Gransden 2004</strain>
    </source>
</reference>
<dbReference type="PRINTS" id="PR00087">
    <property type="entry name" value="LIPOXYGENASE"/>
</dbReference>
<dbReference type="EnsemblPlants" id="Pp3c12_14480V3.2">
    <property type="protein sequence ID" value="Pp3c12_14480V3.2"/>
    <property type="gene ID" value="Pp3c12_14480"/>
</dbReference>
<dbReference type="GO" id="GO:0034440">
    <property type="term" value="P:lipid oxidation"/>
    <property type="evidence" value="ECO:0000318"/>
    <property type="project" value="GO_Central"/>
</dbReference>
<evidence type="ECO:0000256" key="11">
    <source>
        <dbReference type="ARBA" id="ARBA00023160"/>
    </source>
</evidence>
<dbReference type="InterPro" id="IPR020833">
    <property type="entry name" value="LipOase_Fe_BS"/>
</dbReference>
<proteinExistence type="evidence at transcript level"/>
<dbReference type="PROSITE" id="PS51393">
    <property type="entry name" value="LIPOXYGENASE_3"/>
    <property type="match status" value="1"/>
</dbReference>
<dbReference type="PROSITE" id="PS00081">
    <property type="entry name" value="LIPOXYGENASE_2"/>
    <property type="match status" value="1"/>
</dbReference>
<keyword evidence="7 13" id="KW-0223">Dioxygenase</keyword>
<dbReference type="EC" id="1.13.11.-" evidence="14"/>
<evidence type="ECO:0000313" key="19">
    <source>
        <dbReference type="EMBL" id="PNR43900.1"/>
    </source>
</evidence>
<dbReference type="PaxDb" id="3218-PP1S70_182V6.2"/>
<dbReference type="HOGENOM" id="CLU_004282_0_0_1"/>
<keyword evidence="5 14" id="KW-0925">Oxylipin biosynthesis</keyword>
<accession>A4ZFZ2</accession>
<keyword evidence="9 13" id="KW-0408">Iron</keyword>
<evidence type="ECO:0000256" key="10">
    <source>
        <dbReference type="ARBA" id="ARBA00023098"/>
    </source>
</evidence>
<comment type="cofactor">
    <cofactor evidence="1 13">
        <name>Fe cation</name>
        <dbReference type="ChEBI" id="CHEBI:24875"/>
    </cofactor>
</comment>
<dbReference type="PROSITE" id="PS00711">
    <property type="entry name" value="LIPOXYGENASE_1"/>
    <property type="match status" value="1"/>
</dbReference>
<dbReference type="Gene3D" id="2.60.60.20">
    <property type="entry name" value="PLAT/LH2 domain"/>
    <property type="match status" value="1"/>
</dbReference>
<evidence type="ECO:0000259" key="17">
    <source>
        <dbReference type="PROSITE" id="PS51393"/>
    </source>
</evidence>
<evidence type="ECO:0000256" key="8">
    <source>
        <dbReference type="ARBA" id="ARBA00023002"/>
    </source>
</evidence>
<dbReference type="InterPro" id="IPR000907">
    <property type="entry name" value="LipOase"/>
</dbReference>
<evidence type="ECO:0000313" key="18">
    <source>
        <dbReference type="EMBL" id="ABF66653.1"/>
    </source>
</evidence>
<dbReference type="PROSITE" id="PS50095">
    <property type="entry name" value="PLAT"/>
    <property type="match status" value="1"/>
</dbReference>
<feature type="domain" description="Lipoxygenase" evidence="17">
    <location>
        <begin position="236"/>
        <end position="966"/>
    </location>
</feature>
<organism evidence="18">
    <name type="scientific">Physcomitrium patens</name>
    <name type="common">Spreading-leaved earth moss</name>
    <name type="synonym">Physcomitrella patens</name>
    <dbReference type="NCBI Taxonomy" id="3218"/>
    <lineage>
        <taxon>Eukaryota</taxon>
        <taxon>Viridiplantae</taxon>
        <taxon>Streptophyta</taxon>
        <taxon>Embryophyta</taxon>
        <taxon>Bryophyta</taxon>
        <taxon>Bryophytina</taxon>
        <taxon>Bryopsida</taxon>
        <taxon>Funariidae</taxon>
        <taxon>Funariales</taxon>
        <taxon>Funariaceae</taxon>
        <taxon>Physcomitrium</taxon>
    </lineage>
</organism>
<protein>
    <recommendedName>
        <fullName evidence="14">Lipoxygenase</fullName>
        <ecNumber evidence="14">1.13.11.-</ecNumber>
    </recommendedName>
</protein>
<name>A4ZFZ2_PHYPA</name>
<evidence type="ECO:0000256" key="3">
    <source>
        <dbReference type="ARBA" id="ARBA00022516"/>
    </source>
</evidence>
<dbReference type="InterPro" id="IPR020834">
    <property type="entry name" value="LipOase_CS"/>
</dbReference>
<dbReference type="EnsemblPlants" id="Pp3c12_14480V3.1">
    <property type="protein sequence ID" value="Pp3c12_14480V3.1"/>
    <property type="gene ID" value="Pp3c12_14480"/>
</dbReference>
<keyword evidence="10" id="KW-0443">Lipid metabolism</keyword>
<dbReference type="RefSeq" id="XP_073393672.1">
    <property type="nucleotide sequence ID" value="XM_073537571.1"/>
</dbReference>
<dbReference type="GO" id="GO:0031408">
    <property type="term" value="P:oxylipin biosynthetic process"/>
    <property type="evidence" value="ECO:0007669"/>
    <property type="project" value="UniProtKB-UniRule"/>
</dbReference>
<dbReference type="OMA" id="FAWMRDD"/>
<dbReference type="Proteomes" id="UP000006727">
    <property type="component" value="Chromosome 12"/>
</dbReference>
<dbReference type="RefSeq" id="XP_024391519.1">
    <property type="nucleotide sequence ID" value="XM_024535751.2"/>
</dbReference>
<dbReference type="RefSeq" id="XP_024391518.1">
    <property type="nucleotide sequence ID" value="XM_024535750.2"/>
</dbReference>
<evidence type="ECO:0000256" key="7">
    <source>
        <dbReference type="ARBA" id="ARBA00022964"/>
    </source>
</evidence>
<feature type="domain" description="PLAT" evidence="16">
    <location>
        <begin position="110"/>
        <end position="233"/>
    </location>
</feature>
<dbReference type="Gramene" id="Pp3c12_14480V3.1">
    <property type="protein sequence ID" value="Pp3c12_14480V3.1"/>
    <property type="gene ID" value="Pp3c12_14480"/>
</dbReference>
<dbReference type="InterPro" id="IPR013819">
    <property type="entry name" value="LipOase_C"/>
</dbReference>
<dbReference type="Gene3D" id="3.10.450.60">
    <property type="match status" value="1"/>
</dbReference>
<evidence type="ECO:0000256" key="2">
    <source>
        <dbReference type="ARBA" id="ARBA00009419"/>
    </source>
</evidence>
<sequence length="966" mass="109349">MAQLSLSGSSFSALVNFDKSLGSLKQDTWGTPLADSVPQFGKRQRHPSIVVSRVSDQTSTASSTPFTSTTTNGNSISEVVVRNTNSVRPPSFTGLSTVGAVITVTKKKRLSRDEQIEEAVDVFSDLTGSKVFFQLVSEDADAGGAGKRCKETFIKDWTEKARVQADKVQYTAEFRLNISEFGEPGAILVRNMHQAELYIESIALSMPSGTVYFPCHSYIASSTKDPKPRVFFNNKVYMPWETPAGLKDLREQELKTLRGNGTGMRKEWERIYDYQVYNDLGNPDKDYELLNRPILGGGEFKYPRRVRTGRDPCKADPTKEEKIEKGEAVYIPRDERFEPLKQSNFTANSLRGLVHKLVPSIKDFFDETPGEFDTFKDIEALFLEGLDLGNEIREKAAKEFNIPDFLRDLRANEEEPPEMTRERNRLLNSLPIPDSIREVIRTTTTPKSLLKYPQPKILSKDRFAWMRDDEFARQTLAGINPCVINCLEKFPPRSTLSEENYGPQVSAITSELIEGQLGGMTVAEAMDAKKLFIIDYHDIFMPYVKRINELEARKMYATRALFFLHSDGALRPVAIELSLPPCIEGGPGSQRVFVPGKEATTFWLWQLAKLHFLTADSGYHQLVSHWLRTHACTEPYIIATYRQLSALHPIAKLLHPHLRYTMEINAAARQNLIAAGGIIEQTFTPGKYALEMSAVVYNALWRFDQEALPEDLIRRGMAERDETAPHGLRLRIEDYPFAADGLLVWSSTEEWIRNYISLYYPDSQTILDDAELQGWWTEIRTKGHVDKADEEWWPTLDSPETLVKILTTMIWIASGHHAAVNFGQYDFAGFPPNQPCLARKFVPEVDGPEFKDLLKDPHKFMLQTLPNQEQSTVLMMVVESLSTHSPDEEYLGYNGMHTNWTNDQRAVEAFQAFTSRLAEVDKIIIERNKDLTNKHRAGAGTLPYELLLQKSGPGITMRGIPNSISI</sequence>
<dbReference type="Pfam" id="PF00305">
    <property type="entry name" value="Lipoxygenase"/>
    <property type="match status" value="1"/>
</dbReference>
<dbReference type="UniPathway" id="UPA00382"/>
<feature type="compositionally biased region" description="Low complexity" evidence="15">
    <location>
        <begin position="58"/>
        <end position="71"/>
    </location>
</feature>
<evidence type="ECO:0000256" key="4">
    <source>
        <dbReference type="ARBA" id="ARBA00022723"/>
    </source>
</evidence>
<dbReference type="PANTHER" id="PTHR11771">
    <property type="entry name" value="LIPOXYGENASE"/>
    <property type="match status" value="1"/>
</dbReference>
<dbReference type="FunFam" id="1.20.245.10:FF:000002">
    <property type="entry name" value="Lipoxygenase"/>
    <property type="match status" value="1"/>
</dbReference>
<dbReference type="SMART" id="SM00308">
    <property type="entry name" value="LH2"/>
    <property type="match status" value="1"/>
</dbReference>
<dbReference type="SUPFAM" id="SSF49723">
    <property type="entry name" value="Lipase/lipooxygenase domain (PLAT/LH2 domain)"/>
    <property type="match status" value="1"/>
</dbReference>
<dbReference type="Gene3D" id="4.10.375.10">
    <property type="entry name" value="Lipoxygenase-1, Domain 2"/>
    <property type="match status" value="1"/>
</dbReference>
<evidence type="ECO:0000313" key="20">
    <source>
        <dbReference type="EnsemblPlants" id="Pp3c12_14480V3.1"/>
    </source>
</evidence>
<dbReference type="GeneID" id="112289962"/>
<dbReference type="GO" id="GO:0016702">
    <property type="term" value="F:oxidoreductase activity, acting on single donors with incorporation of molecular oxygen, incorporation of two atoms of oxygen"/>
    <property type="evidence" value="ECO:0000318"/>
    <property type="project" value="GO_Central"/>
</dbReference>
<comment type="similarity">
    <text evidence="2 13">Belongs to the lipoxygenase family.</text>
</comment>
<keyword evidence="21" id="KW-1185">Reference proteome</keyword>
<gene>
    <name evidence="20" type="primary">LOC112289962</name>
    <name evidence="19" type="ORF">PHYPA_016283</name>
</gene>
<dbReference type="EMBL" id="DQ518926">
    <property type="protein sequence ID" value="ABF66653.1"/>
    <property type="molecule type" value="mRNA"/>
</dbReference>
<dbReference type="InterPro" id="IPR036226">
    <property type="entry name" value="LipOase_C_sf"/>
</dbReference>
<evidence type="ECO:0000256" key="14">
    <source>
        <dbReference type="RuleBase" id="RU003975"/>
    </source>
</evidence>
<feature type="region of interest" description="Disordered" evidence="15">
    <location>
        <begin position="53"/>
        <end position="73"/>
    </location>
</feature>
<dbReference type="Gramene" id="Pp3c12_14480V3.2">
    <property type="protein sequence ID" value="Pp3c12_14480V3.2"/>
    <property type="gene ID" value="Pp3c12_14480"/>
</dbReference>
<dbReference type="AlphaFoldDB" id="A4ZFZ2"/>
<evidence type="ECO:0000256" key="13">
    <source>
        <dbReference type="RuleBase" id="RU003974"/>
    </source>
</evidence>
<reference evidence="18" key="1">
    <citation type="submission" date="2006-04" db="EMBL/GenBank/DDBJ databases">
        <authorList>
            <person name="Anterola A.M."/>
            <person name="Grimes H.D."/>
        </authorList>
    </citation>
    <scope>NUCLEOTIDE SEQUENCE</scope>
</reference>
<reference evidence="20" key="5">
    <citation type="submission" date="2020-12" db="UniProtKB">
        <authorList>
            <consortium name="EnsemblPlants"/>
        </authorList>
    </citation>
    <scope>IDENTIFICATION</scope>
</reference>
<evidence type="ECO:0000256" key="12">
    <source>
        <dbReference type="PROSITE-ProRule" id="PRU00152"/>
    </source>
</evidence>
<dbReference type="Gene3D" id="4.10.372.10">
    <property type="entry name" value="Lipoxygenase-1, Domain 3"/>
    <property type="match status" value="1"/>
</dbReference>
<dbReference type="GO" id="GO:0046872">
    <property type="term" value="F:metal ion binding"/>
    <property type="evidence" value="ECO:0007669"/>
    <property type="project" value="UniProtKB-UniRule"/>
</dbReference>
<keyword evidence="4 13" id="KW-0479">Metal-binding</keyword>
<keyword evidence="3 14" id="KW-0444">Lipid biosynthesis</keyword>
<keyword evidence="11 14" id="KW-0275">Fatty acid biosynthesis</keyword>
<keyword evidence="6" id="KW-0276">Fatty acid metabolism</keyword>
<evidence type="ECO:0000256" key="5">
    <source>
        <dbReference type="ARBA" id="ARBA00022767"/>
    </source>
</evidence>
<dbReference type="Pfam" id="PF01477">
    <property type="entry name" value="PLAT"/>
    <property type="match status" value="1"/>
</dbReference>
<reference evidence="19 21" key="4">
    <citation type="journal article" date="2018" name="Plant J.">
        <title>The Physcomitrella patens chromosome-scale assembly reveals moss genome structure and evolution.</title>
        <authorList>
            <person name="Lang D."/>
            <person name="Ullrich K.K."/>
            <person name="Murat F."/>
            <person name="Fuchs J."/>
            <person name="Jenkins J."/>
            <person name="Haas F.B."/>
            <person name="Piednoel M."/>
            <person name="Gundlach H."/>
            <person name="Van Bel M."/>
            <person name="Meyberg R."/>
            <person name="Vives C."/>
            <person name="Morata J."/>
            <person name="Symeonidi A."/>
            <person name="Hiss M."/>
            <person name="Muchero W."/>
            <person name="Kamisugi Y."/>
            <person name="Saleh O."/>
            <person name="Blanc G."/>
            <person name="Decker E.L."/>
            <person name="van Gessel N."/>
            <person name="Grimwood J."/>
            <person name="Hayes R.D."/>
            <person name="Graham S.W."/>
            <person name="Gunter L.E."/>
            <person name="McDaniel S.F."/>
            <person name="Hoernstein S.N.W."/>
            <person name="Larsson A."/>
            <person name="Li F.W."/>
            <person name="Perroud P.F."/>
            <person name="Phillips J."/>
            <person name="Ranjan P."/>
            <person name="Rokshar D.S."/>
            <person name="Rothfels C.J."/>
            <person name="Schneider L."/>
            <person name="Shu S."/>
            <person name="Stevenson D.W."/>
            <person name="Thummler F."/>
            <person name="Tillich M."/>
            <person name="Villarreal Aguilar J.C."/>
            <person name="Widiez T."/>
            <person name="Wong G.K."/>
            <person name="Wymore A."/>
            <person name="Zhang Y."/>
            <person name="Zimmer A.D."/>
            <person name="Quatrano R.S."/>
            <person name="Mayer K.F.X."/>
            <person name="Goodstein D."/>
            <person name="Casacuberta J.M."/>
            <person name="Vandepoele K."/>
            <person name="Reski R."/>
            <person name="Cuming A.C."/>
            <person name="Tuskan G.A."/>
            <person name="Maumus F."/>
            <person name="Salse J."/>
            <person name="Schmutz J."/>
            <person name="Rensing S.A."/>
        </authorList>
    </citation>
    <scope>NUCLEOTIDE SEQUENCE [LARGE SCALE GENOMIC DNA]</scope>
    <source>
        <strain evidence="20 21">cv. Gransden 2004</strain>
    </source>
</reference>
<dbReference type="EMBL" id="ABEU02000012">
    <property type="protein sequence ID" value="PNR43900.1"/>
    <property type="molecule type" value="Genomic_DNA"/>
</dbReference>
<evidence type="ECO:0000256" key="15">
    <source>
        <dbReference type="SAM" id="MobiDB-lite"/>
    </source>
</evidence>
<evidence type="ECO:0000256" key="6">
    <source>
        <dbReference type="ARBA" id="ARBA00022832"/>
    </source>
</evidence>
<evidence type="ECO:0000256" key="1">
    <source>
        <dbReference type="ARBA" id="ARBA00001962"/>
    </source>
</evidence>
<evidence type="ECO:0000259" key="16">
    <source>
        <dbReference type="PROSITE" id="PS50095"/>
    </source>
</evidence>
<dbReference type="GO" id="GO:0006633">
    <property type="term" value="P:fatty acid biosynthetic process"/>
    <property type="evidence" value="ECO:0007669"/>
    <property type="project" value="UniProtKB-KW"/>
</dbReference>
<evidence type="ECO:0000256" key="9">
    <source>
        <dbReference type="ARBA" id="ARBA00023004"/>
    </source>
</evidence>
<dbReference type="InterPro" id="IPR001246">
    <property type="entry name" value="LipOase_plant"/>
</dbReference>
<dbReference type="STRING" id="3218.A4ZFZ2"/>
<dbReference type="InterPro" id="IPR036392">
    <property type="entry name" value="PLAT/LH2_dom_sf"/>
</dbReference>
<comment type="pathway">
    <text evidence="14">Lipid metabolism; oxylipin biosynthesis.</text>
</comment>
<dbReference type="InterPro" id="IPR027433">
    <property type="entry name" value="Lipoxygenase_dom_3"/>
</dbReference>
<keyword evidence="8 13" id="KW-0560">Oxidoreductase</keyword>
<dbReference type="Gene3D" id="1.20.245.10">
    <property type="entry name" value="Lipoxygenase-1, Domain 5"/>
    <property type="match status" value="1"/>
</dbReference>
<comment type="caution">
    <text evidence="12">Lacks conserved residue(s) required for the propagation of feature annotation.</text>
</comment>
<comment type="function">
    <text evidence="14">Plant lipoxygenase may be involved in a number of diverse aspects of plant physiology including growth and development, pest resistance, and senescence or responses to wounding.</text>
</comment>
<dbReference type="InterPro" id="IPR001024">
    <property type="entry name" value="PLAT/LH2_dom"/>
</dbReference>
<dbReference type="OrthoDB" id="407298at2759"/>
<reference evidence="18" key="3">
    <citation type="journal article" date="2009" name="Phytochemistry">
        <title>Physcomitrella patens has lipoxygenases for both eicosanoid and octadecanoid pathways.</title>
        <authorList>
            <person name="Anterola A."/>
            <person name="Gobel C."/>
            <person name="Homung E."/>
            <person name="Sellhorn G."/>
            <person name="Feussner I."/>
            <person name="Grimes H."/>
        </authorList>
    </citation>
    <scope>NUCLEOTIDE SEQUENCE</scope>
</reference>
<evidence type="ECO:0000313" key="21">
    <source>
        <dbReference type="Proteomes" id="UP000006727"/>
    </source>
</evidence>